<dbReference type="GO" id="GO:0030170">
    <property type="term" value="F:pyridoxal phosphate binding"/>
    <property type="evidence" value="ECO:0007669"/>
    <property type="project" value="InterPro"/>
</dbReference>
<evidence type="ECO:0000313" key="5">
    <source>
        <dbReference type="EMBL" id="QCO55220.1"/>
    </source>
</evidence>
<keyword evidence="3 4" id="KW-0663">Pyridoxal phosphate</keyword>
<dbReference type="CDD" id="cd00610">
    <property type="entry name" value="OAT_like"/>
    <property type="match status" value="1"/>
</dbReference>
<dbReference type="KEGG" id="pseb:EOK75_05180"/>
<feature type="binding site" evidence="4">
    <location>
        <position position="271"/>
    </location>
    <ligand>
        <name>N(2)-acetyl-L-ornithine</name>
        <dbReference type="ChEBI" id="CHEBI:57805"/>
    </ligand>
</feature>
<feature type="binding site" evidence="4">
    <location>
        <position position="129"/>
    </location>
    <ligand>
        <name>pyridoxal 5'-phosphate</name>
        <dbReference type="ChEBI" id="CHEBI:597326"/>
    </ligand>
</feature>
<dbReference type="PROSITE" id="PS00600">
    <property type="entry name" value="AA_TRANSFER_CLASS_3"/>
    <property type="match status" value="1"/>
</dbReference>
<feature type="modified residue" description="N6-(pyridoxal phosphate)lysine" evidence="4">
    <location>
        <position position="243"/>
    </location>
</feature>
<dbReference type="Gene3D" id="3.40.640.10">
    <property type="entry name" value="Type I PLP-dependent aspartate aminotransferase-like (Major domain)"/>
    <property type="match status" value="1"/>
</dbReference>
<evidence type="ECO:0000256" key="2">
    <source>
        <dbReference type="ARBA" id="ARBA00022679"/>
    </source>
</evidence>
<name>A0A4P8EDY8_9RHOB</name>
<accession>A0A4P8EDY8</accession>
<dbReference type="PANTHER" id="PTHR11986:SF113">
    <property type="entry name" value="SUCCINYLORNITHINE TRANSAMINASE"/>
    <property type="match status" value="1"/>
</dbReference>
<comment type="similarity">
    <text evidence="4">Belongs to the class-III pyridoxal-phosphate-dependent aminotransferase family. ArgD subfamily.</text>
</comment>
<dbReference type="EMBL" id="CP039964">
    <property type="protein sequence ID" value="QCO55220.1"/>
    <property type="molecule type" value="Genomic_DNA"/>
</dbReference>
<dbReference type="InterPro" id="IPR050103">
    <property type="entry name" value="Class-III_PLP-dep_AT"/>
</dbReference>
<dbReference type="GO" id="GO:0042802">
    <property type="term" value="F:identical protein binding"/>
    <property type="evidence" value="ECO:0007669"/>
    <property type="project" value="TreeGrafter"/>
</dbReference>
<keyword evidence="1 4" id="KW-0032">Aminotransferase</keyword>
<feature type="binding site" evidence="4">
    <location>
        <position position="132"/>
    </location>
    <ligand>
        <name>N(2)-acetyl-L-ornithine</name>
        <dbReference type="ChEBI" id="CHEBI:57805"/>
    </ligand>
</feature>
<dbReference type="NCBIfam" id="TIGR00707">
    <property type="entry name" value="argD"/>
    <property type="match status" value="1"/>
</dbReference>
<comment type="miscellaneous">
    <text evidence="4">May also have succinyldiaminopimelate aminotransferase activity, thus carrying out the corresponding step in lysine biosynthesis.</text>
</comment>
<feature type="binding site" evidence="4">
    <location>
        <begin position="214"/>
        <end position="217"/>
    </location>
    <ligand>
        <name>pyridoxal 5'-phosphate</name>
        <dbReference type="ChEBI" id="CHEBI:597326"/>
    </ligand>
</feature>
<keyword evidence="4" id="KW-0963">Cytoplasm</keyword>
<evidence type="ECO:0000256" key="1">
    <source>
        <dbReference type="ARBA" id="ARBA00022576"/>
    </source>
</evidence>
<proteinExistence type="inferred from homology"/>
<comment type="cofactor">
    <cofactor evidence="4">
        <name>pyridoxal 5'-phosphate</name>
        <dbReference type="ChEBI" id="CHEBI:597326"/>
    </cofactor>
    <text evidence="4">Binds 1 pyridoxal phosphate per subunit.</text>
</comment>
<keyword evidence="6" id="KW-1185">Reference proteome</keyword>
<dbReference type="Pfam" id="PF00202">
    <property type="entry name" value="Aminotran_3"/>
    <property type="match status" value="1"/>
</dbReference>
<comment type="subcellular location">
    <subcellularLocation>
        <location evidence="4">Cytoplasm</location>
    </subcellularLocation>
</comment>
<dbReference type="Gene3D" id="3.90.1150.10">
    <property type="entry name" value="Aspartate Aminotransferase, domain 1"/>
    <property type="match status" value="1"/>
</dbReference>
<dbReference type="NCBIfam" id="NF002325">
    <property type="entry name" value="PRK01278.1"/>
    <property type="match status" value="1"/>
</dbReference>
<feature type="binding site" evidence="4">
    <location>
        <begin position="96"/>
        <end position="97"/>
    </location>
    <ligand>
        <name>pyridoxal 5'-phosphate</name>
        <dbReference type="ChEBI" id="CHEBI:597326"/>
    </ligand>
</feature>
<dbReference type="OrthoDB" id="9801834at2"/>
<dbReference type="EC" id="2.6.1.11" evidence="4"/>
<comment type="pathway">
    <text evidence="4">Amino-acid biosynthesis; L-arginine biosynthesis; N(2)-acetyl-L-ornithine from L-glutamate: step 4/4.</text>
</comment>
<dbReference type="InterPro" id="IPR004636">
    <property type="entry name" value="AcOrn/SuccOrn_fam"/>
</dbReference>
<dbReference type="AlphaFoldDB" id="A0A4P8EDY8"/>
<dbReference type="SUPFAM" id="SSF53383">
    <property type="entry name" value="PLP-dependent transferases"/>
    <property type="match status" value="1"/>
</dbReference>
<gene>
    <name evidence="4" type="primary">argD</name>
    <name evidence="5" type="ORF">EOK75_05180</name>
</gene>
<dbReference type="Proteomes" id="UP000298631">
    <property type="component" value="Chromosome"/>
</dbReference>
<dbReference type="GO" id="GO:0005737">
    <property type="term" value="C:cytoplasm"/>
    <property type="evidence" value="ECO:0007669"/>
    <property type="project" value="UniProtKB-SubCell"/>
</dbReference>
<dbReference type="PANTHER" id="PTHR11986">
    <property type="entry name" value="AMINOTRANSFERASE CLASS III"/>
    <property type="match status" value="1"/>
</dbReference>
<dbReference type="RefSeq" id="WP_137192911.1">
    <property type="nucleotide sequence ID" value="NZ_CP039964.1"/>
</dbReference>
<feature type="binding site" evidence="4">
    <location>
        <position position="272"/>
    </location>
    <ligand>
        <name>pyridoxal 5'-phosphate</name>
        <dbReference type="ChEBI" id="CHEBI:597326"/>
    </ligand>
</feature>
<comment type="subunit">
    <text evidence="4">Homodimer.</text>
</comment>
<evidence type="ECO:0000256" key="4">
    <source>
        <dbReference type="HAMAP-Rule" id="MF_01107"/>
    </source>
</evidence>
<sequence length="391" mass="40935">MIPSVLPTYNRAPLAFAKGEGSWLTTVEGARYLDLGAGIAVNALGHAHPDLVAALTAQAGQLWHVSNLYQIPQQQKLADLLVDNSFADTVFLTNSGTEAAELAIKMARKYWYDKGQPERIEILTFEGAFHGRSTGAIAASGAEKMVKGYGPLMPGFKTLPFGDLDALRAAISDKTAAVMLEPIQGEGGIRVLSDAYLKGLRDLCDEVGALVVFDEVQCGVGRSGKLFAHEWAGVTPDIMMVAKGIGGGFPLGAVLATENAASGMGAGTHGSTYGGNPLGCAVGARVMEIVTDPAFLAEVNRKASLFRQGLEGLVASYPEVFEGVRGTGLMLGLKCKAPNADIVAANYGEHLLTVPAADNVIRLLPALNIPDADITEALARLDRAASSLTLS</sequence>
<comment type="catalytic activity">
    <reaction evidence="4">
        <text>N(2)-acetyl-L-ornithine + 2-oxoglutarate = N-acetyl-L-glutamate 5-semialdehyde + L-glutamate</text>
        <dbReference type="Rhea" id="RHEA:18049"/>
        <dbReference type="ChEBI" id="CHEBI:16810"/>
        <dbReference type="ChEBI" id="CHEBI:29123"/>
        <dbReference type="ChEBI" id="CHEBI:29985"/>
        <dbReference type="ChEBI" id="CHEBI:57805"/>
        <dbReference type="EC" id="2.6.1.11"/>
    </reaction>
</comment>
<organism evidence="5 6">
    <name type="scientific">Pseudorhodobacter turbinis</name>
    <dbReference type="NCBI Taxonomy" id="2500533"/>
    <lineage>
        <taxon>Bacteria</taxon>
        <taxon>Pseudomonadati</taxon>
        <taxon>Pseudomonadota</taxon>
        <taxon>Alphaproteobacteria</taxon>
        <taxon>Rhodobacterales</taxon>
        <taxon>Paracoccaceae</taxon>
        <taxon>Pseudorhodobacter</taxon>
    </lineage>
</organism>
<dbReference type="PIRSF" id="PIRSF000521">
    <property type="entry name" value="Transaminase_4ab_Lys_Orn"/>
    <property type="match status" value="1"/>
</dbReference>
<dbReference type="InterPro" id="IPR005814">
    <property type="entry name" value="Aminotrans_3"/>
</dbReference>
<dbReference type="InterPro" id="IPR015424">
    <property type="entry name" value="PyrdxlP-dep_Trfase"/>
</dbReference>
<dbReference type="GO" id="GO:0003992">
    <property type="term" value="F:N2-acetyl-L-ornithine:2-oxoglutarate 5-aminotransferase activity"/>
    <property type="evidence" value="ECO:0007669"/>
    <property type="project" value="UniProtKB-UniRule"/>
</dbReference>
<dbReference type="InterPro" id="IPR015422">
    <property type="entry name" value="PyrdxlP-dep_Trfase_small"/>
</dbReference>
<protein>
    <recommendedName>
        <fullName evidence="4">Acetylornithine aminotransferase</fullName>
        <shortName evidence="4">ACOAT</shortName>
        <ecNumber evidence="4">2.6.1.11</ecNumber>
    </recommendedName>
</protein>
<evidence type="ECO:0000256" key="3">
    <source>
        <dbReference type="ARBA" id="ARBA00022898"/>
    </source>
</evidence>
<dbReference type="InterPro" id="IPR015421">
    <property type="entry name" value="PyrdxlP-dep_Trfase_major"/>
</dbReference>
<keyword evidence="4" id="KW-0055">Arginine biosynthesis</keyword>
<evidence type="ECO:0000313" key="6">
    <source>
        <dbReference type="Proteomes" id="UP000298631"/>
    </source>
</evidence>
<keyword evidence="2 4" id="KW-0808">Transferase</keyword>
<dbReference type="UniPathway" id="UPA00068">
    <property type="reaction ID" value="UER00109"/>
</dbReference>
<dbReference type="InterPro" id="IPR049704">
    <property type="entry name" value="Aminotrans_3_PPA_site"/>
</dbReference>
<keyword evidence="4" id="KW-0028">Amino-acid biosynthesis</keyword>
<dbReference type="HAMAP" id="MF_01107">
    <property type="entry name" value="ArgD_aminotrans_3"/>
    <property type="match status" value="1"/>
</dbReference>
<reference evidence="5 6" key="1">
    <citation type="submission" date="2019-05" db="EMBL/GenBank/DDBJ databases">
        <title>Pseudorhodobacter turbinis sp. nov., isolated from the gut of the Korean turban shell.</title>
        <authorList>
            <person name="Jeong Y.-S."/>
            <person name="Kang W.-R."/>
            <person name="Bae J.-W."/>
        </authorList>
    </citation>
    <scope>NUCLEOTIDE SEQUENCE [LARGE SCALE GENOMIC DNA]</scope>
    <source>
        <strain evidence="5 6">S12M18</strain>
    </source>
</reference>
<dbReference type="GO" id="GO:0006526">
    <property type="term" value="P:L-arginine biosynthetic process"/>
    <property type="evidence" value="ECO:0007669"/>
    <property type="project" value="UniProtKB-UniRule"/>
</dbReference>
<dbReference type="FunFam" id="3.40.640.10:FF:000004">
    <property type="entry name" value="Acetylornithine aminotransferase"/>
    <property type="match status" value="1"/>
</dbReference>